<reference evidence="1" key="1">
    <citation type="submission" date="2020-04" db="EMBL/GenBank/DDBJ databases">
        <authorList>
            <person name="Zhang T."/>
        </authorList>
    </citation>
    <scope>NUCLEOTIDE SEQUENCE</scope>
    <source>
        <strain evidence="1">HKST-UBA14</strain>
    </source>
</reference>
<comment type="caution">
    <text evidence="1">The sequence shown here is derived from an EMBL/GenBank/DDBJ whole genome shotgun (WGS) entry which is preliminary data.</text>
</comment>
<evidence type="ECO:0000313" key="2">
    <source>
        <dbReference type="Proteomes" id="UP000783287"/>
    </source>
</evidence>
<dbReference type="EMBL" id="JAGQLK010000081">
    <property type="protein sequence ID" value="MCA9383509.1"/>
    <property type="molecule type" value="Genomic_DNA"/>
</dbReference>
<dbReference type="Proteomes" id="UP000783287">
    <property type="component" value="Unassembled WGS sequence"/>
</dbReference>
<dbReference type="AlphaFoldDB" id="A0A955L5N8"/>
<accession>A0A955L5N8</accession>
<sequence>MNYEAIPILPNNIIDADSISPKTLATWQALATTGSIEDAAAMRGIAISTLRKQFAHTPPLSPGATIGNVLHREGVPYSEFTFLRKGYLIAIAGMVAFHSGFVNRDLVLDRISPNIKADSEIENFLMSQLNSNRRDVLFYSALGLNEELVNGYTGSYSRSIISPQLHRIAEENGMVNPNYTLPAVLFPYYLSNYRERVEQTYKEVMALEP</sequence>
<protein>
    <submittedName>
        <fullName evidence="1">Uncharacterized protein</fullName>
    </submittedName>
</protein>
<organism evidence="1 2">
    <name type="scientific">Candidatus Dojkabacteria bacterium</name>
    <dbReference type="NCBI Taxonomy" id="2099670"/>
    <lineage>
        <taxon>Bacteria</taxon>
        <taxon>Candidatus Dojkabacteria</taxon>
    </lineage>
</organism>
<reference evidence="1" key="2">
    <citation type="journal article" date="2021" name="Microbiome">
        <title>Successional dynamics and alternative stable states in a saline activated sludge microbial community over 9 years.</title>
        <authorList>
            <person name="Wang Y."/>
            <person name="Ye J."/>
            <person name="Ju F."/>
            <person name="Liu L."/>
            <person name="Boyd J.A."/>
            <person name="Deng Y."/>
            <person name="Parks D.H."/>
            <person name="Jiang X."/>
            <person name="Yin X."/>
            <person name="Woodcroft B.J."/>
            <person name="Tyson G.W."/>
            <person name="Hugenholtz P."/>
            <person name="Polz M.F."/>
            <person name="Zhang T."/>
        </authorList>
    </citation>
    <scope>NUCLEOTIDE SEQUENCE</scope>
    <source>
        <strain evidence="1">HKST-UBA14</strain>
    </source>
</reference>
<proteinExistence type="predicted"/>
<evidence type="ECO:0000313" key="1">
    <source>
        <dbReference type="EMBL" id="MCA9383509.1"/>
    </source>
</evidence>
<gene>
    <name evidence="1" type="ORF">KC909_04030</name>
</gene>
<name>A0A955L5N8_9BACT</name>